<keyword evidence="3" id="KW-1185">Reference proteome</keyword>
<keyword evidence="2" id="KW-0808">Transferase</keyword>
<dbReference type="GO" id="GO:0008757">
    <property type="term" value="F:S-adenosylmethionine-dependent methyltransferase activity"/>
    <property type="evidence" value="ECO:0007669"/>
    <property type="project" value="InterPro"/>
</dbReference>
<gene>
    <name evidence="2" type="ORF">H4075_03635</name>
</gene>
<evidence type="ECO:0000313" key="2">
    <source>
        <dbReference type="EMBL" id="QNA45307.1"/>
    </source>
</evidence>
<dbReference type="Pfam" id="PF08241">
    <property type="entry name" value="Methyltransf_11"/>
    <property type="match status" value="1"/>
</dbReference>
<dbReference type="AlphaFoldDB" id="A0A7G5XIK4"/>
<keyword evidence="2" id="KW-0489">Methyltransferase</keyword>
<dbReference type="PANTHER" id="PTHR43861:SF1">
    <property type="entry name" value="TRANS-ACONITATE 2-METHYLTRANSFERASE"/>
    <property type="match status" value="1"/>
</dbReference>
<organism evidence="2 3">
    <name type="scientific">Lacibacter sediminis</name>
    <dbReference type="NCBI Taxonomy" id="2760713"/>
    <lineage>
        <taxon>Bacteria</taxon>
        <taxon>Pseudomonadati</taxon>
        <taxon>Bacteroidota</taxon>
        <taxon>Chitinophagia</taxon>
        <taxon>Chitinophagales</taxon>
        <taxon>Chitinophagaceae</taxon>
        <taxon>Lacibacter</taxon>
    </lineage>
</organism>
<dbReference type="SUPFAM" id="SSF53335">
    <property type="entry name" value="S-adenosyl-L-methionine-dependent methyltransferases"/>
    <property type="match status" value="1"/>
</dbReference>
<dbReference type="CDD" id="cd02440">
    <property type="entry name" value="AdoMet_MTases"/>
    <property type="match status" value="1"/>
</dbReference>
<evidence type="ECO:0000259" key="1">
    <source>
        <dbReference type="Pfam" id="PF08241"/>
    </source>
</evidence>
<dbReference type="EMBL" id="CP060007">
    <property type="protein sequence ID" value="QNA45307.1"/>
    <property type="molecule type" value="Genomic_DNA"/>
</dbReference>
<dbReference type="GO" id="GO:0032259">
    <property type="term" value="P:methylation"/>
    <property type="evidence" value="ECO:0007669"/>
    <property type="project" value="UniProtKB-KW"/>
</dbReference>
<name>A0A7G5XIK4_9BACT</name>
<dbReference type="RefSeq" id="WP_182804243.1">
    <property type="nucleotide sequence ID" value="NZ_CP060007.1"/>
</dbReference>
<dbReference type="InterPro" id="IPR013216">
    <property type="entry name" value="Methyltransf_11"/>
</dbReference>
<protein>
    <submittedName>
        <fullName evidence="2">Class I SAM-dependent methyltransferase</fullName>
    </submittedName>
</protein>
<proteinExistence type="predicted"/>
<dbReference type="Proteomes" id="UP000515344">
    <property type="component" value="Chromosome"/>
</dbReference>
<accession>A0A7G5XIK4</accession>
<reference evidence="3" key="1">
    <citation type="submission" date="2020-08" db="EMBL/GenBank/DDBJ databases">
        <title>Lacibacter sp. S13-6-6 genome sequencing.</title>
        <authorList>
            <person name="Jin L."/>
        </authorList>
    </citation>
    <scope>NUCLEOTIDE SEQUENCE [LARGE SCALE GENOMIC DNA]</scope>
    <source>
        <strain evidence="3">S13-6-6</strain>
    </source>
</reference>
<feature type="domain" description="Methyltransferase type 11" evidence="1">
    <location>
        <begin position="43"/>
        <end position="137"/>
    </location>
</feature>
<dbReference type="KEGG" id="lacs:H4075_03635"/>
<evidence type="ECO:0000313" key="3">
    <source>
        <dbReference type="Proteomes" id="UP000515344"/>
    </source>
</evidence>
<dbReference type="PANTHER" id="PTHR43861">
    <property type="entry name" value="TRANS-ACONITATE 2-METHYLTRANSFERASE-RELATED"/>
    <property type="match status" value="1"/>
</dbReference>
<sequence>MSDVQQAYNSWAQQYDSNENKTRDLEAKSLRETLAPLSFEHCLEIGCGTGKNTVWLMQKAATVTAADLSEEMLAKAKEKITSPNVMFVQADITQPWDFATKQFDLVGFSLVLEHIELLQPVMEKAAAALKSGGYLYISELHPFKQYNGSKARFETETGIQVVTCFNHHITDFTDAANANGLSLVTLAEYFDDDNRNTIPRLLTLLFVKK</sequence>
<dbReference type="InterPro" id="IPR029063">
    <property type="entry name" value="SAM-dependent_MTases_sf"/>
</dbReference>
<dbReference type="Gene3D" id="3.40.50.150">
    <property type="entry name" value="Vaccinia Virus protein VP39"/>
    <property type="match status" value="1"/>
</dbReference>